<protein>
    <submittedName>
        <fullName evidence="2">Uncharacterized protein</fullName>
    </submittedName>
</protein>
<evidence type="ECO:0000313" key="3">
    <source>
        <dbReference type="Proteomes" id="UP000477680"/>
    </source>
</evidence>
<accession>A0A6C0U590</accession>
<gene>
    <name evidence="2" type="ORF">G3T16_18815</name>
</gene>
<dbReference type="Proteomes" id="UP000477680">
    <property type="component" value="Chromosome"/>
</dbReference>
<dbReference type="AlphaFoldDB" id="A0A6C0U590"/>
<proteinExistence type="predicted"/>
<dbReference type="EMBL" id="CP048711">
    <property type="protein sequence ID" value="QIB67146.1"/>
    <property type="molecule type" value="Genomic_DNA"/>
</dbReference>
<reference evidence="2 3" key="1">
    <citation type="submission" date="2020-02" db="EMBL/GenBank/DDBJ databases">
        <title>Genome sequencing for Kineobactrum sp. M2.</title>
        <authorList>
            <person name="Park S.-J."/>
        </authorList>
    </citation>
    <scope>NUCLEOTIDE SEQUENCE [LARGE SCALE GENOMIC DNA]</scope>
    <source>
        <strain evidence="2 3">M2</strain>
    </source>
</reference>
<feature type="compositionally biased region" description="Basic and acidic residues" evidence="1">
    <location>
        <begin position="42"/>
        <end position="53"/>
    </location>
</feature>
<feature type="region of interest" description="Disordered" evidence="1">
    <location>
        <begin position="1"/>
        <end position="66"/>
    </location>
</feature>
<keyword evidence="3" id="KW-1185">Reference proteome</keyword>
<dbReference type="RefSeq" id="WP_163496573.1">
    <property type="nucleotide sequence ID" value="NZ_CP048711.1"/>
</dbReference>
<evidence type="ECO:0000313" key="2">
    <source>
        <dbReference type="EMBL" id="QIB67146.1"/>
    </source>
</evidence>
<sequence length="79" mass="9075">MTNENIFMPRQHARGKRSGTLPTGSHAPKPWRPFKQHQGLSLKERKAQRSEAKAKHRNKPTAPASEGFFAWLMRNRKAV</sequence>
<name>A0A6C0U590_9GAMM</name>
<dbReference type="KEGG" id="kim:G3T16_18815"/>
<evidence type="ECO:0000256" key="1">
    <source>
        <dbReference type="SAM" id="MobiDB-lite"/>
    </source>
</evidence>
<organism evidence="2 3">
    <name type="scientific">Kineobactrum salinum</name>
    <dbReference type="NCBI Taxonomy" id="2708301"/>
    <lineage>
        <taxon>Bacteria</taxon>
        <taxon>Pseudomonadati</taxon>
        <taxon>Pseudomonadota</taxon>
        <taxon>Gammaproteobacteria</taxon>
        <taxon>Cellvibrionales</taxon>
        <taxon>Halieaceae</taxon>
        <taxon>Kineobactrum</taxon>
    </lineage>
</organism>